<keyword evidence="1" id="KW-0732">Signal</keyword>
<dbReference type="STRING" id="1925591.BI308_20550"/>
<dbReference type="Gene3D" id="1.10.1130.10">
    <property type="entry name" value="Flavocytochrome C3, Chain A"/>
    <property type="match status" value="1"/>
</dbReference>
<dbReference type="InterPro" id="IPR051829">
    <property type="entry name" value="Multiheme_Cytochr_ET"/>
</dbReference>
<dbReference type="Proteomes" id="UP000183940">
    <property type="component" value="Unassembled WGS sequence"/>
</dbReference>
<dbReference type="EMBL" id="MLAW01000047">
    <property type="protein sequence ID" value="OJJ20691.1"/>
    <property type="molecule type" value="Genomic_DNA"/>
</dbReference>
<feature type="domain" description="Outer membrane cytochrome MtrC/MtrF-like" evidence="2">
    <location>
        <begin position="50"/>
        <end position="221"/>
    </location>
</feature>
<evidence type="ECO:0000256" key="1">
    <source>
        <dbReference type="ARBA" id="ARBA00022729"/>
    </source>
</evidence>
<dbReference type="Pfam" id="PF22113">
    <property type="entry name" value="Mtrc-MtrF_II-IV_dom"/>
    <property type="match status" value="1"/>
</dbReference>
<accession>A0A1L9QM07</accession>
<dbReference type="GO" id="GO:0016491">
    <property type="term" value="F:oxidoreductase activity"/>
    <property type="evidence" value="ECO:0007669"/>
    <property type="project" value="TreeGrafter"/>
</dbReference>
<keyword evidence="4" id="KW-1185">Reference proteome</keyword>
<gene>
    <name evidence="3" type="ORF">BI308_20550</name>
</gene>
<dbReference type="SUPFAM" id="SSF48695">
    <property type="entry name" value="Multiheme cytochromes"/>
    <property type="match status" value="1"/>
</dbReference>
<sequence>MRRNSIFLMVWLWSVVILWGCNGAIASPISAERVTEITQQWENSVHALADVNCSTCHQESQTKTLVVRPNQESCQSCHQQQVDTFLLGKHGIRTAEGLSPLTPKMAHLPMKASAQEQFMGCNTCHDVHQPDTFKASVDSCLQCHDDTHSLNYGDSKHGSLFAASVRLPRPSPDLVTCATCHLPRTVNENTNSVFVNHNNTYTLLPRDRMVKDVCMNCHGLEYSYNSIFDDQLIEGNFHHPPQQDLDTLKLVRALEEKRTASDSE</sequence>
<evidence type="ECO:0000313" key="4">
    <source>
        <dbReference type="Proteomes" id="UP000183940"/>
    </source>
</evidence>
<evidence type="ECO:0000313" key="3">
    <source>
        <dbReference type="EMBL" id="OJJ20691.1"/>
    </source>
</evidence>
<dbReference type="PANTHER" id="PTHR35038:SF6">
    <property type="entry name" value="SURFACE LOCALIZED DECAHEME CYTOCHROME C LIPOPROTEIN"/>
    <property type="match status" value="1"/>
</dbReference>
<proteinExistence type="predicted"/>
<dbReference type="InterPro" id="IPR036280">
    <property type="entry name" value="Multihaem_cyt_sf"/>
</dbReference>
<dbReference type="Gene3D" id="3.90.10.10">
    <property type="entry name" value="Cytochrome C3"/>
    <property type="match status" value="1"/>
</dbReference>
<reference evidence="3" key="1">
    <citation type="submission" date="2016-10" db="EMBL/GenBank/DDBJ databases">
        <title>CRISPR-Cas defence system in Roseofilum reptotaenium: evidence of a bacteriophage-cyanobacterium arms race in the coral black band disease.</title>
        <authorList>
            <person name="Buerger P."/>
            <person name="Wood-Charlson E.M."/>
            <person name="Weynberg K.D."/>
            <person name="Willis B."/>
            <person name="Van Oppen M.J."/>
        </authorList>
    </citation>
    <scope>NUCLEOTIDE SEQUENCE [LARGE SCALE GENOMIC DNA]</scope>
    <source>
        <strain evidence="3">AO1-A</strain>
    </source>
</reference>
<protein>
    <recommendedName>
        <fullName evidence="2">Outer membrane cytochrome MtrC/MtrF-like domain-containing protein</fullName>
    </recommendedName>
</protein>
<name>A0A1L9QM07_9CYAN</name>
<dbReference type="InterPro" id="IPR054337">
    <property type="entry name" value="Mtrc-MtrF-like_dom_II/IV"/>
</dbReference>
<evidence type="ECO:0000259" key="2">
    <source>
        <dbReference type="Pfam" id="PF22113"/>
    </source>
</evidence>
<dbReference type="AlphaFoldDB" id="A0A1L9QM07"/>
<organism evidence="3 4">
    <name type="scientific">Roseofilum reptotaenium AO1-A</name>
    <dbReference type="NCBI Taxonomy" id="1925591"/>
    <lineage>
        <taxon>Bacteria</taxon>
        <taxon>Bacillati</taxon>
        <taxon>Cyanobacteriota</taxon>
        <taxon>Cyanophyceae</taxon>
        <taxon>Desertifilales</taxon>
        <taxon>Desertifilaceae</taxon>
        <taxon>Roseofilum</taxon>
    </lineage>
</organism>
<comment type="caution">
    <text evidence="3">The sequence shown here is derived from an EMBL/GenBank/DDBJ whole genome shotgun (WGS) entry which is preliminary data.</text>
</comment>
<dbReference type="PANTHER" id="PTHR35038">
    <property type="entry name" value="DISSIMILATORY SULFITE REDUCTASE SIRA"/>
    <property type="match status" value="1"/>
</dbReference>